<evidence type="ECO:0000256" key="1">
    <source>
        <dbReference type="SAM" id="Phobius"/>
    </source>
</evidence>
<dbReference type="EMBL" id="HBUF01269283">
    <property type="protein sequence ID" value="CAG6684800.1"/>
    <property type="molecule type" value="Transcribed_RNA"/>
</dbReference>
<feature type="domain" description="ELMO" evidence="2">
    <location>
        <begin position="158"/>
        <end position="313"/>
    </location>
</feature>
<dbReference type="EMBL" id="HBUF01363792">
    <property type="protein sequence ID" value="CAG6722432.1"/>
    <property type="molecule type" value="Transcribed_RNA"/>
</dbReference>
<dbReference type="InterPro" id="IPR050868">
    <property type="entry name" value="ELMO_domain-containing"/>
</dbReference>
<dbReference type="EMBL" id="HBUF01269284">
    <property type="protein sequence ID" value="CAG6684801.1"/>
    <property type="molecule type" value="Transcribed_RNA"/>
</dbReference>
<dbReference type="PROSITE" id="PS51335">
    <property type="entry name" value="ELMO"/>
    <property type="match status" value="1"/>
</dbReference>
<dbReference type="EMBL" id="HBUF01141063">
    <property type="protein sequence ID" value="CAG6646305.1"/>
    <property type="molecule type" value="Transcribed_RNA"/>
</dbReference>
<keyword evidence="1" id="KW-1133">Transmembrane helix</keyword>
<dbReference type="PANTHER" id="PTHR12771:SF51">
    <property type="entry name" value="LD01482P"/>
    <property type="match status" value="1"/>
</dbReference>
<name>A0A8D9BSJ9_9HEMI</name>
<organism evidence="3">
    <name type="scientific">Cacopsylla melanoneura</name>
    <dbReference type="NCBI Taxonomy" id="428564"/>
    <lineage>
        <taxon>Eukaryota</taxon>
        <taxon>Metazoa</taxon>
        <taxon>Ecdysozoa</taxon>
        <taxon>Arthropoda</taxon>
        <taxon>Hexapoda</taxon>
        <taxon>Insecta</taxon>
        <taxon>Pterygota</taxon>
        <taxon>Neoptera</taxon>
        <taxon>Paraneoptera</taxon>
        <taxon>Hemiptera</taxon>
        <taxon>Sternorrhyncha</taxon>
        <taxon>Psylloidea</taxon>
        <taxon>Psyllidae</taxon>
        <taxon>Psyllinae</taxon>
        <taxon>Cacopsylla</taxon>
    </lineage>
</organism>
<dbReference type="InterPro" id="IPR006816">
    <property type="entry name" value="ELMO_dom"/>
</dbReference>
<dbReference type="EMBL" id="HBUF01363793">
    <property type="protein sequence ID" value="CAG6722433.1"/>
    <property type="molecule type" value="Transcribed_RNA"/>
</dbReference>
<keyword evidence="1" id="KW-0812">Transmembrane</keyword>
<protein>
    <submittedName>
        <fullName evidence="3">ELMO domain-containing protein 1</fullName>
    </submittedName>
</protein>
<dbReference type="Pfam" id="PF04727">
    <property type="entry name" value="ELMO_CED12"/>
    <property type="match status" value="1"/>
</dbReference>
<dbReference type="AlphaFoldDB" id="A0A8D9BSJ9"/>
<accession>A0A8D9BSJ9</accession>
<keyword evidence="1" id="KW-0472">Membrane</keyword>
<dbReference type="GO" id="GO:0005096">
    <property type="term" value="F:GTPase activator activity"/>
    <property type="evidence" value="ECO:0007669"/>
    <property type="project" value="TreeGrafter"/>
</dbReference>
<dbReference type="EMBL" id="HBUF01673202">
    <property type="protein sequence ID" value="CAG6790824.1"/>
    <property type="molecule type" value="Transcribed_RNA"/>
</dbReference>
<dbReference type="EMBL" id="HBUF01141064">
    <property type="protein sequence ID" value="CAG6646306.1"/>
    <property type="molecule type" value="Transcribed_RNA"/>
</dbReference>
<evidence type="ECO:0000259" key="2">
    <source>
        <dbReference type="PROSITE" id="PS51335"/>
    </source>
</evidence>
<reference evidence="3" key="1">
    <citation type="submission" date="2021-05" db="EMBL/GenBank/DDBJ databases">
        <authorList>
            <person name="Alioto T."/>
            <person name="Alioto T."/>
            <person name="Gomez Garrido J."/>
        </authorList>
    </citation>
    <scope>NUCLEOTIDE SEQUENCE</scope>
</reference>
<evidence type="ECO:0000313" key="3">
    <source>
        <dbReference type="EMBL" id="CAG6790823.1"/>
    </source>
</evidence>
<sequence>MVIYWYVIASLIVMMFYYLKPVWYSLYFTYVRPLFKWILRKTTRLCELQRICYGESHGAKRSLGIEYSLTHSRRKELQELIKFLNKMAEERKLYGRGLMMSVKGSLDTVLLVKKINPSVHVSFVKALSRCIEHIWGYRQIKQEITLLARMQYDSNNSEHEEKLLTLWRLLNPDLPLSSRVTKQWQTIGFQGDDPKTDFRGMGILGLDNLLFLATEYPTVAQRVLQHSLHPQYGYAFAIVGINLTSLAYHLFQQDIVKSHVYNSCKSLPTLNVFHNFYCYLFYEFDRVWMESKPCVMEFSNIKNKFESNVRSLLRDPSVQLKMDLTMDTDTTA</sequence>
<dbReference type="EMBL" id="HBUF01673201">
    <property type="protein sequence ID" value="CAG6790823.1"/>
    <property type="molecule type" value="Transcribed_RNA"/>
</dbReference>
<dbReference type="EMBL" id="HBUF01141065">
    <property type="protein sequence ID" value="CAG6646307.1"/>
    <property type="molecule type" value="Transcribed_RNA"/>
</dbReference>
<dbReference type="PANTHER" id="PTHR12771">
    <property type="entry name" value="ENGULFMENT AND CELL MOTILITY"/>
    <property type="match status" value="1"/>
</dbReference>
<proteinExistence type="predicted"/>
<feature type="transmembrane region" description="Helical" evidence="1">
    <location>
        <begin position="6"/>
        <end position="31"/>
    </location>
</feature>